<feature type="compositionally biased region" description="Basic and acidic residues" evidence="1">
    <location>
        <begin position="86"/>
        <end position="99"/>
    </location>
</feature>
<feature type="compositionally biased region" description="Polar residues" evidence="1">
    <location>
        <begin position="1"/>
        <end position="11"/>
    </location>
</feature>
<organism evidence="2 3">
    <name type="scientific">Prorocentrum cordatum</name>
    <dbReference type="NCBI Taxonomy" id="2364126"/>
    <lineage>
        <taxon>Eukaryota</taxon>
        <taxon>Sar</taxon>
        <taxon>Alveolata</taxon>
        <taxon>Dinophyceae</taxon>
        <taxon>Prorocentrales</taxon>
        <taxon>Prorocentraceae</taxon>
        <taxon>Prorocentrum</taxon>
    </lineage>
</organism>
<comment type="caution">
    <text evidence="2">The sequence shown here is derived from an EMBL/GenBank/DDBJ whole genome shotgun (WGS) entry which is preliminary data.</text>
</comment>
<reference evidence="2" key="1">
    <citation type="submission" date="2023-10" db="EMBL/GenBank/DDBJ databases">
        <authorList>
            <person name="Chen Y."/>
            <person name="Shah S."/>
            <person name="Dougan E. K."/>
            <person name="Thang M."/>
            <person name="Chan C."/>
        </authorList>
    </citation>
    <scope>NUCLEOTIDE SEQUENCE [LARGE SCALE GENOMIC DNA]</scope>
</reference>
<feature type="region of interest" description="Disordered" evidence="1">
    <location>
        <begin position="1"/>
        <end position="197"/>
    </location>
</feature>
<accession>A0ABN9U9V8</accession>
<evidence type="ECO:0000313" key="3">
    <source>
        <dbReference type="Proteomes" id="UP001189429"/>
    </source>
</evidence>
<sequence>MDPRSVNVQGRSSDRSPDPMLEGEGPRSTAERRGAWTNGRTGTAQGAQRGPREGPKRRRSHWHLEKCCLASYPSFPCPSRSCRKARPTDEKRGSQDRPPETTVPRTGTGEREPSPRVQVHGTRPPHAARPPGAGGGRAGPRPVLRAGAGGRCAAAGSKHGALARRGQSRKSGAQILKQAPVAGRQPRMHKASRHGGRPMRVAAPLALPRSLAGLRWIGSLNHVYCEAPSGAGRRMDLCRGRNNEAIICINAGRGRRGAGAAAPRGRARGARARRRARSPQGRAPRAGPPPPLGGTELGGEGGEGERRLRRPTSRGGSQLRAASRARGASRSPAPPA</sequence>
<name>A0ABN9U9V8_9DINO</name>
<proteinExistence type="predicted"/>
<keyword evidence="3" id="KW-1185">Reference proteome</keyword>
<feature type="non-terminal residue" evidence="2">
    <location>
        <position position="336"/>
    </location>
</feature>
<feature type="compositionally biased region" description="Basic residues" evidence="1">
    <location>
        <begin position="265"/>
        <end position="277"/>
    </location>
</feature>
<feature type="region of interest" description="Disordered" evidence="1">
    <location>
        <begin position="254"/>
        <end position="336"/>
    </location>
</feature>
<protein>
    <submittedName>
        <fullName evidence="2">Uncharacterized protein</fullName>
    </submittedName>
</protein>
<feature type="compositionally biased region" description="Low complexity" evidence="1">
    <location>
        <begin position="121"/>
        <end position="131"/>
    </location>
</feature>
<feature type="compositionally biased region" description="Low complexity" evidence="1">
    <location>
        <begin position="139"/>
        <end position="156"/>
    </location>
</feature>
<evidence type="ECO:0000256" key="1">
    <source>
        <dbReference type="SAM" id="MobiDB-lite"/>
    </source>
</evidence>
<dbReference type="Proteomes" id="UP001189429">
    <property type="component" value="Unassembled WGS sequence"/>
</dbReference>
<dbReference type="EMBL" id="CAUYUJ010015551">
    <property type="protein sequence ID" value="CAK0855420.1"/>
    <property type="molecule type" value="Genomic_DNA"/>
</dbReference>
<feature type="compositionally biased region" description="Basic residues" evidence="1">
    <location>
        <begin position="186"/>
        <end position="197"/>
    </location>
</feature>
<evidence type="ECO:0000313" key="2">
    <source>
        <dbReference type="EMBL" id="CAK0855420.1"/>
    </source>
</evidence>
<feature type="compositionally biased region" description="Low complexity" evidence="1">
    <location>
        <begin position="313"/>
        <end position="336"/>
    </location>
</feature>
<gene>
    <name evidence="2" type="ORF">PCOR1329_LOCUS46170</name>
</gene>